<dbReference type="AlphaFoldDB" id="W4H309"/>
<protein>
    <recommendedName>
        <fullName evidence="2">Sfi1 spindle body domain-containing protein</fullName>
    </recommendedName>
</protein>
<dbReference type="STRING" id="112090.W4H309"/>
<sequence length="573" mass="68294">MTTLTDGGAGHLRRVFQEWSHLARYKQQQEMKRRHAVRFHYFHLLQKGFRAFTQLVHERNSRLQLLHRMMSRKIQARSFYRWSEHVRQRQRQAIQFRLYWTKHVFRSWQESHRRAVRDARLVRTADHIHHISLLRRSFAGWREFCSIRHRRRVQVESSFELHQAQSKHVQISETFQRWREYARSGAAHRVILYIVPFQKRIFVMDHCSHRVRVHAQVSLTKRVLDAWVQFIGMRRWDEILYFRAAKHRALVVQKQNLSTWRQNALLSKATRLQTIAALTHWKLTMQRRAFHGWILRMRTRQAKRHHLHEALEWRHANFLRQGLVHWAQAAFVLHDQRLLRVQTQAVAAAARLWRRIARIVAHWRYVASRGRITGRVESRKEWWPTTASRHAAIEQEIQPLGMASAAVTHHRMPPRKPLELLYDADVDASSTAAFPARGLTERTKESKSIMHVGLGKYGMSVPTSPRRSHVQHVVPSDDEMENVVREMESRMRYWQDKRREWKAHKTQLDALRNHITGGGATHSSLDLLRRTLDVMEATHRDHVAAHVSSKAEIAAFAHHIDELRRRRRDVFPN</sequence>
<dbReference type="RefSeq" id="XP_009824463.1">
    <property type="nucleotide sequence ID" value="XM_009826161.1"/>
</dbReference>
<evidence type="ECO:0008006" key="2">
    <source>
        <dbReference type="Google" id="ProtNLM"/>
    </source>
</evidence>
<dbReference type="OrthoDB" id="195843at2759"/>
<proteinExistence type="predicted"/>
<name>W4H309_APHAT</name>
<reference evidence="1" key="1">
    <citation type="submission" date="2013-12" db="EMBL/GenBank/DDBJ databases">
        <title>The Genome Sequence of Aphanomyces astaci APO3.</title>
        <authorList>
            <consortium name="The Broad Institute Genomics Platform"/>
            <person name="Russ C."/>
            <person name="Tyler B."/>
            <person name="van West P."/>
            <person name="Dieguez-Uribeondo J."/>
            <person name="Young S.K."/>
            <person name="Zeng Q."/>
            <person name="Gargeya S."/>
            <person name="Fitzgerald M."/>
            <person name="Abouelleil A."/>
            <person name="Alvarado L."/>
            <person name="Chapman S.B."/>
            <person name="Gainer-Dewar J."/>
            <person name="Goldberg J."/>
            <person name="Griggs A."/>
            <person name="Gujja S."/>
            <person name="Hansen M."/>
            <person name="Howarth C."/>
            <person name="Imamovic A."/>
            <person name="Ireland A."/>
            <person name="Larimer J."/>
            <person name="McCowan C."/>
            <person name="Murphy C."/>
            <person name="Pearson M."/>
            <person name="Poon T.W."/>
            <person name="Priest M."/>
            <person name="Roberts A."/>
            <person name="Saif S."/>
            <person name="Shea T."/>
            <person name="Sykes S."/>
            <person name="Wortman J."/>
            <person name="Nusbaum C."/>
            <person name="Birren B."/>
        </authorList>
    </citation>
    <scope>NUCLEOTIDE SEQUENCE [LARGE SCALE GENOMIC DNA]</scope>
    <source>
        <strain evidence="1">APO3</strain>
    </source>
</reference>
<organism evidence="1">
    <name type="scientific">Aphanomyces astaci</name>
    <name type="common">Crayfish plague agent</name>
    <dbReference type="NCBI Taxonomy" id="112090"/>
    <lineage>
        <taxon>Eukaryota</taxon>
        <taxon>Sar</taxon>
        <taxon>Stramenopiles</taxon>
        <taxon>Oomycota</taxon>
        <taxon>Saprolegniomycetes</taxon>
        <taxon>Saprolegniales</taxon>
        <taxon>Verrucalvaceae</taxon>
        <taxon>Aphanomyces</taxon>
    </lineage>
</organism>
<accession>W4H309</accession>
<dbReference type="VEuPathDB" id="FungiDB:H257_02491"/>
<gene>
    <name evidence="1" type="ORF">H257_02491</name>
</gene>
<evidence type="ECO:0000313" key="1">
    <source>
        <dbReference type="EMBL" id="ETV85991.1"/>
    </source>
</evidence>
<dbReference type="EMBL" id="KI913117">
    <property type="protein sequence ID" value="ETV85991.1"/>
    <property type="molecule type" value="Genomic_DNA"/>
</dbReference>
<dbReference type="GeneID" id="20804487"/>